<feature type="compositionally biased region" description="Basic and acidic residues" evidence="4">
    <location>
        <begin position="1393"/>
        <end position="1403"/>
    </location>
</feature>
<keyword evidence="2" id="KW-1015">Disulfide bond</keyword>
<dbReference type="PROSITE" id="PS50092">
    <property type="entry name" value="TSP1"/>
    <property type="match status" value="7"/>
</dbReference>
<evidence type="ECO:0000259" key="6">
    <source>
        <dbReference type="Pfam" id="PF19028"/>
    </source>
</evidence>
<dbReference type="InterPro" id="IPR039942">
    <property type="entry name" value="SBSPO"/>
</dbReference>
<feature type="domain" description="Spondin-like TSP1" evidence="6">
    <location>
        <begin position="98"/>
        <end position="149"/>
    </location>
</feature>
<evidence type="ECO:0000256" key="4">
    <source>
        <dbReference type="SAM" id="MobiDB-lite"/>
    </source>
</evidence>
<dbReference type="FunFam" id="2.20.100.10:FF:000134">
    <property type="entry name" value="Uncharacterized protein"/>
    <property type="match status" value="1"/>
</dbReference>
<sequence>MIIILIIFIILISIYIIYSKRKIYSGWIKISEDKDSVTLQQNCNSLYCQPNIIKLPWTYESECSKPCDGGIMTKYVLDPSGNKILSEPFLCNSQSCSCQVSNWSDWTNCSTNCGDGTQTRVRTIISNPLDGENQCPPLVDSKPCKIQDCSINCIGNWSEWDSCSTSCGPGTQTRFYNISTPANGGTNCPYSNNQIEQKSCKIQDCSTNCIGSWSEWDSCSTSCGPGTQTRSYSISNPATLGGNNCPYSNNQIESKTCKIKDCPTNCIGSWSDWNTCSKTCGGGTQSRSYNISTPATNDGNNCPYYDNQIETKICQSQGCPTNCIGSWSDWNTCPASCGEGTLTRSYKVSNPATNGGLPCPYANDYIDTSTCKIQDCSTNCIGNWSEWESCSKTCGGGLKKRIFKELKPATYGGTPCQYYDGYVDVSTCNTKECPIDCIGEWTLWSNCSKPCDTGQKQRTYNILQPQMYGGLACPYINGTIDISSCNTEICTSFIELDKWSYKNETSTTVTLQKTCRDICMNKIGACSYINTNIIQKTVPWTIVPTCESCTSTLVSNLKYYVDTENNNNKIYSKIPHCPICPTCNNNDSCLTYTTFNNWQYESETANDITISRTCKEEIYNACSKLDSTATKKTITKIKAACPRNCYNSQIPQTQVTDYIIDPTNSFINIMSKTSYICNPNECTFTLTIDITSNITNFNLLNYLKNNGWNSSDAIIVTIIIAKNVIISSNSTNISAFNTDSGYTANSKINIINNGLIIGCGGNGGKGGVQPTYDPYITSGGNGGNALELDVNCTITNNGKIYGGGGGGGGGGMTRIYYSKSPYTINCSGGSGGGNGAGGGTIGSGSIPCPDDSTTYKTTGTNGIISNILLISGKGGSYTGRGGSGGNGGAPGQNGFNGVSGIGTKGLEWDYWYGAGYNGTSGGLAGYYINVKNNKTINWLKKGYINGRYNDSSIPSVFTACTVISTNTSNYNVLNDLVAQGWNKSSPIDMTILINSNVTVTSTISGIPAISISSQGNNIIYPNTTDISSNITIINNGIIQGFTLNGIVGNAIETHCPLTIDNKGTINGQNSFYIKRMITGVIINYINQGILIGNLDSVAIDCKLSDWNAYGDCTQKSDGKYYKTRNKTIVVAPNNGGASCGITSEDLFCPPVDCTLLWGNTWGPCTMDNNQSYSYKYATVTSPAQYGGTCPSTVQRSLCNLQLTVSNIQTDFNVWDICVQAHKWNTIDPINVIVTVTSTGVLHQNTGDAAFTTGNHKYNKPFPSGSTIKLIIQAGGKIFGKGGNGGNGGYGWPDNTAGLAGTDGGDAILLTYSVTIENNGFIAGGGGGGGGGAADGSYYGRGGGGGGGAGMIVGIGGLNGTNASYTTSYVFTPGAGGTASGNGGRGGNLGQDGTKGEDKYKIGDRTWPGGNGGKSGSFIKIINNTYHTPILAVSGNGQYIGYYCDNGTCKTCSYGSYTTNNVCSLNTSDNKYYKTYNRSITSTPASQFNNTCKEPLSYTENCPPINCVVSDWTKTKDCTLATNGNWYETHNKTIITQAANGGTVCPSDLSKQVLCSKQDCSVGNWYDMTPCPGPGIIGYSDYTYLYYKNEIRDILQIPTYGGTSCPTDLTRTTLCPCNLACTSQRVRDAISNYLIKKLSKTINGIYYQAIPSYRKAEKIDAANCKLTYSVLSYWWSDYYKKVMNGSNLWSYTGNFTMNNVCEPSCTNC</sequence>
<evidence type="ECO:0000256" key="1">
    <source>
        <dbReference type="ARBA" id="ARBA00022729"/>
    </source>
</evidence>
<evidence type="ECO:0000256" key="3">
    <source>
        <dbReference type="ARBA" id="ARBA00023180"/>
    </source>
</evidence>
<dbReference type="InterPro" id="IPR000884">
    <property type="entry name" value="TSP1_rpt"/>
</dbReference>
<evidence type="ECO:0000259" key="5">
    <source>
        <dbReference type="Pfam" id="PF05268"/>
    </source>
</evidence>
<dbReference type="Gene3D" id="2.20.100.10">
    <property type="entry name" value="Thrombospondin type-1 (TSP1) repeat"/>
    <property type="match status" value="8"/>
</dbReference>
<evidence type="ECO:0000256" key="2">
    <source>
        <dbReference type="ARBA" id="ARBA00023157"/>
    </source>
</evidence>
<reference evidence="7" key="1">
    <citation type="journal article" date="2020" name="Nature">
        <title>Giant virus diversity and host interactions through global metagenomics.</title>
        <authorList>
            <person name="Schulz F."/>
            <person name="Roux S."/>
            <person name="Paez-Espino D."/>
            <person name="Jungbluth S."/>
            <person name="Walsh D.A."/>
            <person name="Denef V.J."/>
            <person name="McMahon K.D."/>
            <person name="Konstantinidis K.T."/>
            <person name="Eloe-Fadrosh E.A."/>
            <person name="Kyrpides N.C."/>
            <person name="Woyke T."/>
        </authorList>
    </citation>
    <scope>NUCLEOTIDE SEQUENCE</scope>
    <source>
        <strain evidence="7">GVMAG-S-1035085-51</strain>
    </source>
</reference>
<dbReference type="InterPro" id="IPR036383">
    <property type="entry name" value="TSP1_rpt_sf"/>
</dbReference>
<dbReference type="Pfam" id="PF05268">
    <property type="entry name" value="GP38"/>
    <property type="match status" value="1"/>
</dbReference>
<keyword evidence="1" id="KW-0732">Signal</keyword>
<dbReference type="InterPro" id="IPR044004">
    <property type="entry name" value="TSP1_spondin_dom"/>
</dbReference>
<dbReference type="Pfam" id="PF19028">
    <property type="entry name" value="TSP1_spondin"/>
    <property type="match status" value="1"/>
</dbReference>
<dbReference type="Pfam" id="PF00090">
    <property type="entry name" value="TSP_1"/>
    <property type="match status" value="6"/>
</dbReference>
<protein>
    <submittedName>
        <fullName evidence="7">Uncharacterized protein</fullName>
    </submittedName>
</protein>
<evidence type="ECO:0000313" key="7">
    <source>
        <dbReference type="EMBL" id="QHU35719.1"/>
    </source>
</evidence>
<dbReference type="EMBL" id="MN740611">
    <property type="protein sequence ID" value="QHU35719.1"/>
    <property type="molecule type" value="Genomic_DNA"/>
</dbReference>
<accession>A0A6C0LY82</accession>
<feature type="domain" description="Receptor-recognising protein Gp38" evidence="5">
    <location>
        <begin position="1219"/>
        <end position="1413"/>
    </location>
</feature>
<dbReference type="PANTHER" id="PTHR20920">
    <property type="entry name" value="RPE-SPONDIN"/>
    <property type="match status" value="1"/>
</dbReference>
<keyword evidence="3" id="KW-0325">Glycoprotein</keyword>
<dbReference type="SMART" id="SM00209">
    <property type="entry name" value="TSP1"/>
    <property type="match status" value="9"/>
</dbReference>
<dbReference type="SUPFAM" id="SSF82895">
    <property type="entry name" value="TSP-1 type 1 repeat"/>
    <property type="match status" value="7"/>
</dbReference>
<feature type="compositionally biased region" description="Gly residues" evidence="4">
    <location>
        <begin position="1378"/>
        <end position="1389"/>
    </location>
</feature>
<feature type="region of interest" description="Disordered" evidence="4">
    <location>
        <begin position="1378"/>
        <end position="1405"/>
    </location>
</feature>
<dbReference type="InterPro" id="IPR007932">
    <property type="entry name" value="Receptor-recog_Gp38"/>
</dbReference>
<name>A0A6C0LY82_9ZZZZ</name>
<organism evidence="7">
    <name type="scientific">viral metagenome</name>
    <dbReference type="NCBI Taxonomy" id="1070528"/>
    <lineage>
        <taxon>unclassified sequences</taxon>
        <taxon>metagenomes</taxon>
        <taxon>organismal metagenomes</taxon>
    </lineage>
</organism>
<proteinExistence type="predicted"/>
<dbReference type="PANTHER" id="PTHR20920:SF5">
    <property type="entry name" value="SMB DOMAIN-CONTAINING PROTEIN"/>
    <property type="match status" value="1"/>
</dbReference>